<dbReference type="Proteomes" id="UP001079657">
    <property type="component" value="Unassembled WGS sequence"/>
</dbReference>
<reference evidence="1" key="1">
    <citation type="submission" date="2022-12" db="EMBL/GenBank/DDBJ databases">
        <authorList>
            <person name="Wang J."/>
        </authorList>
    </citation>
    <scope>NUCLEOTIDE SEQUENCE</scope>
    <source>
        <strain evidence="1">HY-42-06</strain>
    </source>
</reference>
<protein>
    <submittedName>
        <fullName evidence="1">Uncharacterized protein</fullName>
    </submittedName>
</protein>
<accession>A0ABT4CT13</accession>
<proteinExistence type="predicted"/>
<keyword evidence="2" id="KW-1185">Reference proteome</keyword>
<name>A0ABT4CT13_9CLOT</name>
<dbReference type="RefSeq" id="WP_268051143.1">
    <property type="nucleotide sequence ID" value="NZ_JAPQES010000006.1"/>
</dbReference>
<comment type="caution">
    <text evidence="1">The sequence shown here is derived from an EMBL/GenBank/DDBJ whole genome shotgun (WGS) entry which is preliminary data.</text>
</comment>
<gene>
    <name evidence="1" type="ORF">OXH55_16370</name>
</gene>
<dbReference type="EMBL" id="JAPQES010000006">
    <property type="protein sequence ID" value="MCY6372207.1"/>
    <property type="molecule type" value="Genomic_DNA"/>
</dbReference>
<sequence>MTDVIYILVLVALIIHECYWRPKVCNKKIQSHIRKIGGEVVDIESLSWRESIYKVQYRIGDKIENSVVKFDFIYEQEWR</sequence>
<evidence type="ECO:0000313" key="2">
    <source>
        <dbReference type="Proteomes" id="UP001079657"/>
    </source>
</evidence>
<evidence type="ECO:0000313" key="1">
    <source>
        <dbReference type="EMBL" id="MCY6372207.1"/>
    </source>
</evidence>
<organism evidence="1 2">
    <name type="scientific">Clostridium ganghwense</name>
    <dbReference type="NCBI Taxonomy" id="312089"/>
    <lineage>
        <taxon>Bacteria</taxon>
        <taxon>Bacillati</taxon>
        <taxon>Bacillota</taxon>
        <taxon>Clostridia</taxon>
        <taxon>Eubacteriales</taxon>
        <taxon>Clostridiaceae</taxon>
        <taxon>Clostridium</taxon>
    </lineage>
</organism>